<organism evidence="1 2">
    <name type="scientific">Clohesyomyces aquaticus</name>
    <dbReference type="NCBI Taxonomy" id="1231657"/>
    <lineage>
        <taxon>Eukaryota</taxon>
        <taxon>Fungi</taxon>
        <taxon>Dikarya</taxon>
        <taxon>Ascomycota</taxon>
        <taxon>Pezizomycotina</taxon>
        <taxon>Dothideomycetes</taxon>
        <taxon>Pleosporomycetidae</taxon>
        <taxon>Pleosporales</taxon>
        <taxon>Lindgomycetaceae</taxon>
        <taxon>Clohesyomyces</taxon>
    </lineage>
</organism>
<gene>
    <name evidence="1" type="ORF">BCR34DRAFT_151804</name>
</gene>
<reference evidence="1 2" key="1">
    <citation type="submission" date="2016-07" db="EMBL/GenBank/DDBJ databases">
        <title>Pervasive Adenine N6-methylation of Active Genes in Fungi.</title>
        <authorList>
            <consortium name="DOE Joint Genome Institute"/>
            <person name="Mondo S.J."/>
            <person name="Dannebaum R.O."/>
            <person name="Kuo R.C."/>
            <person name="Labutti K."/>
            <person name="Haridas S."/>
            <person name="Kuo A."/>
            <person name="Salamov A."/>
            <person name="Ahrendt S.R."/>
            <person name="Lipzen A."/>
            <person name="Sullivan W."/>
            <person name="Andreopoulos W.B."/>
            <person name="Clum A."/>
            <person name="Lindquist E."/>
            <person name="Daum C."/>
            <person name="Ramamoorthy G.K."/>
            <person name="Gryganskyi A."/>
            <person name="Culley D."/>
            <person name="Magnuson J.K."/>
            <person name="James T.Y."/>
            <person name="O'Malley M.A."/>
            <person name="Stajich J.E."/>
            <person name="Spatafora J.W."/>
            <person name="Visel A."/>
            <person name="Grigoriev I.V."/>
        </authorList>
    </citation>
    <scope>NUCLEOTIDE SEQUENCE [LARGE SCALE GENOMIC DNA]</scope>
    <source>
        <strain evidence="1 2">CBS 115471</strain>
    </source>
</reference>
<evidence type="ECO:0000313" key="1">
    <source>
        <dbReference type="EMBL" id="ORX98241.1"/>
    </source>
</evidence>
<dbReference type="OrthoDB" id="3800593at2759"/>
<keyword evidence="2" id="KW-1185">Reference proteome</keyword>
<dbReference type="Proteomes" id="UP000193144">
    <property type="component" value="Unassembled WGS sequence"/>
</dbReference>
<sequence length="306" mass="35769">MHLKNYPSATIGEKVEVGHTLATWEAVLEEAEQIEFERTTTLLLPSSGTITRPPYYLTLPDDSTAFGRVPPADAKVLYEKLNLWHPLSVYRLEICEPVEANQEADASEEHWRNFIDRWITIFREFLVMRGGYYYAMKFYLDLKVDVLHHPSMWFCIGRRTIINQRIDDEFRVMMSRLRDTPSDIDVGYGSPTVLPYIDACKACCRIRKRLSTFDCYFWIHHGQRCIHTYTQEVLDVLQKYAYVEVRVNVLRTVAQRLPREIADMILSLAIEAEKVPRDPRVFMDSPTGLDHKVFSQYDCRGILYDV</sequence>
<proteinExistence type="predicted"/>
<accession>A0A1Y1YJN5</accession>
<dbReference type="AlphaFoldDB" id="A0A1Y1YJN5"/>
<evidence type="ECO:0000313" key="2">
    <source>
        <dbReference type="Proteomes" id="UP000193144"/>
    </source>
</evidence>
<protein>
    <submittedName>
        <fullName evidence="1">Uncharacterized protein</fullName>
    </submittedName>
</protein>
<name>A0A1Y1YJN5_9PLEO</name>
<comment type="caution">
    <text evidence="1">The sequence shown here is derived from an EMBL/GenBank/DDBJ whole genome shotgun (WGS) entry which is preliminary data.</text>
</comment>
<dbReference type="EMBL" id="MCFA01000218">
    <property type="protein sequence ID" value="ORX98241.1"/>
    <property type="molecule type" value="Genomic_DNA"/>
</dbReference>